<dbReference type="OrthoDB" id="2800779at2759"/>
<evidence type="ECO:0000313" key="3">
    <source>
        <dbReference type="Proteomes" id="UP000016930"/>
    </source>
</evidence>
<reference evidence="2 3" key="1">
    <citation type="journal article" date="2012" name="Proc. Natl. Acad. Sci. U.S.A.">
        <title>Comparative genomics of Ceriporiopsis subvermispora and Phanerochaete chrysosporium provide insight into selective ligninolysis.</title>
        <authorList>
            <person name="Fernandez-Fueyo E."/>
            <person name="Ruiz-Duenas F.J."/>
            <person name="Ferreira P."/>
            <person name="Floudas D."/>
            <person name="Hibbett D.S."/>
            <person name="Canessa P."/>
            <person name="Larrondo L.F."/>
            <person name="James T.Y."/>
            <person name="Seelenfreund D."/>
            <person name="Lobos S."/>
            <person name="Polanco R."/>
            <person name="Tello M."/>
            <person name="Honda Y."/>
            <person name="Watanabe T."/>
            <person name="Watanabe T."/>
            <person name="Ryu J.S."/>
            <person name="Kubicek C.P."/>
            <person name="Schmoll M."/>
            <person name="Gaskell J."/>
            <person name="Hammel K.E."/>
            <person name="St John F.J."/>
            <person name="Vanden Wymelenberg A."/>
            <person name="Sabat G."/>
            <person name="Splinter BonDurant S."/>
            <person name="Syed K."/>
            <person name="Yadav J.S."/>
            <person name="Doddapaneni H."/>
            <person name="Subramanian V."/>
            <person name="Lavin J.L."/>
            <person name="Oguiza J.A."/>
            <person name="Perez G."/>
            <person name="Pisabarro A.G."/>
            <person name="Ramirez L."/>
            <person name="Santoyo F."/>
            <person name="Master E."/>
            <person name="Coutinho P.M."/>
            <person name="Henrissat B."/>
            <person name="Lombard V."/>
            <person name="Magnuson J.K."/>
            <person name="Kuees U."/>
            <person name="Hori C."/>
            <person name="Igarashi K."/>
            <person name="Samejima M."/>
            <person name="Held B.W."/>
            <person name="Barry K.W."/>
            <person name="LaButti K.M."/>
            <person name="Lapidus A."/>
            <person name="Lindquist E.A."/>
            <person name="Lucas S.M."/>
            <person name="Riley R."/>
            <person name="Salamov A.A."/>
            <person name="Hoffmeister D."/>
            <person name="Schwenk D."/>
            <person name="Hadar Y."/>
            <person name="Yarden O."/>
            <person name="de Vries R.P."/>
            <person name="Wiebenga A."/>
            <person name="Stenlid J."/>
            <person name="Eastwood D."/>
            <person name="Grigoriev I.V."/>
            <person name="Berka R.M."/>
            <person name="Blanchette R.A."/>
            <person name="Kersten P."/>
            <person name="Martinez A.T."/>
            <person name="Vicuna R."/>
            <person name="Cullen D."/>
        </authorList>
    </citation>
    <scope>NUCLEOTIDE SEQUENCE [LARGE SCALE GENOMIC DNA]</scope>
    <source>
        <strain evidence="2 3">B</strain>
    </source>
</reference>
<gene>
    <name evidence="2" type="ORF">CERSUDRAFT_35437</name>
</gene>
<keyword evidence="3" id="KW-1185">Reference proteome</keyword>
<accession>M2PMB2</accession>
<feature type="domain" description="Ty3 transposon capsid-like protein" evidence="1">
    <location>
        <begin position="10"/>
        <end position="120"/>
    </location>
</feature>
<dbReference type="InterPro" id="IPR045358">
    <property type="entry name" value="Ty3_capsid"/>
</dbReference>
<dbReference type="HOGENOM" id="CLU_2032056_0_0_1"/>
<proteinExistence type="predicted"/>
<feature type="non-terminal residue" evidence="2">
    <location>
        <position position="122"/>
    </location>
</feature>
<dbReference type="EMBL" id="KB445796">
    <property type="protein sequence ID" value="EMD37514.1"/>
    <property type="molecule type" value="Genomic_DNA"/>
</dbReference>
<organism evidence="2 3">
    <name type="scientific">Ceriporiopsis subvermispora (strain B)</name>
    <name type="common">White-rot fungus</name>
    <name type="synonym">Gelatoporia subvermispora</name>
    <dbReference type="NCBI Taxonomy" id="914234"/>
    <lineage>
        <taxon>Eukaryota</taxon>
        <taxon>Fungi</taxon>
        <taxon>Dikarya</taxon>
        <taxon>Basidiomycota</taxon>
        <taxon>Agaricomycotina</taxon>
        <taxon>Agaricomycetes</taxon>
        <taxon>Polyporales</taxon>
        <taxon>Gelatoporiaceae</taxon>
        <taxon>Gelatoporia</taxon>
    </lineage>
</organism>
<name>M2PMB2_CERS8</name>
<dbReference type="Pfam" id="PF19259">
    <property type="entry name" value="Ty3_capsid"/>
    <property type="match status" value="1"/>
</dbReference>
<evidence type="ECO:0000259" key="1">
    <source>
        <dbReference type="Pfam" id="PF19259"/>
    </source>
</evidence>
<evidence type="ECO:0000313" key="2">
    <source>
        <dbReference type="EMBL" id="EMD37514.1"/>
    </source>
</evidence>
<feature type="non-terminal residue" evidence="2">
    <location>
        <position position="1"/>
    </location>
</feature>
<dbReference type="AlphaFoldDB" id="M2PMB2"/>
<dbReference type="Proteomes" id="UP000016930">
    <property type="component" value="Unassembled WGS sequence"/>
</dbReference>
<sequence length="122" mass="14282">PRFKDPRVFDGSPSSVDPFLAELENALYLQRRSIMTGYEKSLYLSTWLKDGSPKSWFFALQKTNPDLLLDFDELLKDFRKHFGDTDFVNSQMRKIRKLKQTSSAAKYASQFREILAHLPMQE</sequence>
<dbReference type="STRING" id="914234.M2PMB2"/>
<protein>
    <recommendedName>
        <fullName evidence="1">Ty3 transposon capsid-like protein domain-containing protein</fullName>
    </recommendedName>
</protein>